<dbReference type="EMBL" id="KZ507471">
    <property type="protein sequence ID" value="PKU36766.1"/>
    <property type="molecule type" value="Genomic_DNA"/>
</dbReference>
<keyword evidence="3" id="KW-1185">Reference proteome</keyword>
<reference evidence="3" key="2">
    <citation type="submission" date="2017-12" db="EMBL/GenBank/DDBJ databases">
        <title>Genome sequence of the Bar-tailed Godwit (Limosa lapponica baueri).</title>
        <authorList>
            <person name="Lima N.C.B."/>
            <person name="Parody-Merino A.M."/>
            <person name="Battley P.F."/>
            <person name="Fidler A.E."/>
            <person name="Prosdocimi F."/>
        </authorList>
    </citation>
    <scope>NUCLEOTIDE SEQUENCE [LARGE SCALE GENOMIC DNA]</scope>
</reference>
<evidence type="ECO:0000313" key="3">
    <source>
        <dbReference type="Proteomes" id="UP000233556"/>
    </source>
</evidence>
<proteinExistence type="predicted"/>
<name>A0A2I0TSI2_LIMLA</name>
<feature type="region of interest" description="Disordered" evidence="1">
    <location>
        <begin position="88"/>
        <end position="108"/>
    </location>
</feature>
<evidence type="ECO:0000313" key="2">
    <source>
        <dbReference type="EMBL" id="PKU36766.1"/>
    </source>
</evidence>
<organism evidence="2 3">
    <name type="scientific">Limosa lapponica baueri</name>
    <dbReference type="NCBI Taxonomy" id="1758121"/>
    <lineage>
        <taxon>Eukaryota</taxon>
        <taxon>Metazoa</taxon>
        <taxon>Chordata</taxon>
        <taxon>Craniata</taxon>
        <taxon>Vertebrata</taxon>
        <taxon>Euteleostomi</taxon>
        <taxon>Archelosauria</taxon>
        <taxon>Archosauria</taxon>
        <taxon>Dinosauria</taxon>
        <taxon>Saurischia</taxon>
        <taxon>Theropoda</taxon>
        <taxon>Coelurosauria</taxon>
        <taxon>Aves</taxon>
        <taxon>Neognathae</taxon>
        <taxon>Neoaves</taxon>
        <taxon>Charadriiformes</taxon>
        <taxon>Scolopacidae</taxon>
        <taxon>Limosa</taxon>
    </lineage>
</organism>
<protein>
    <submittedName>
        <fullName evidence="2">Uncharacterized protein</fullName>
    </submittedName>
</protein>
<dbReference type="OrthoDB" id="156886at2759"/>
<evidence type="ECO:0000256" key="1">
    <source>
        <dbReference type="SAM" id="MobiDB-lite"/>
    </source>
</evidence>
<dbReference type="PANTHER" id="PTHR33332">
    <property type="entry name" value="REVERSE TRANSCRIPTASE DOMAIN-CONTAINING PROTEIN"/>
    <property type="match status" value="1"/>
</dbReference>
<accession>A0A2I0TSI2</accession>
<reference evidence="3" key="1">
    <citation type="submission" date="2017-11" db="EMBL/GenBank/DDBJ databases">
        <authorList>
            <person name="Lima N.C."/>
            <person name="Parody-Merino A.M."/>
            <person name="Battley P.F."/>
            <person name="Fidler A.E."/>
            <person name="Prosdocimi F."/>
        </authorList>
    </citation>
    <scope>NUCLEOTIDE SEQUENCE [LARGE SCALE GENOMIC DNA]</scope>
</reference>
<sequence length="108" mass="12465">MLTDEKLNTSQECIPAAKKANHILGCIKRIVASRTRAVILLLYCTLVRPHLEYHIQLWSPQHKKDMDLLDFRVAQRIEHPFLDSLSQKGASSTWKHSEKGSRMIKLTE</sequence>
<feature type="compositionally biased region" description="Basic and acidic residues" evidence="1">
    <location>
        <begin position="95"/>
        <end position="108"/>
    </location>
</feature>
<dbReference type="Proteomes" id="UP000233556">
    <property type="component" value="Unassembled WGS sequence"/>
</dbReference>
<gene>
    <name evidence="2" type="ORF">llap_12931</name>
</gene>
<dbReference type="AlphaFoldDB" id="A0A2I0TSI2"/>